<feature type="transmembrane region" description="Helical" evidence="5">
    <location>
        <begin position="544"/>
        <end position="562"/>
    </location>
</feature>
<dbReference type="RefSeq" id="WP_143909893.1">
    <property type="nucleotide sequence ID" value="NZ_CP041765.1"/>
</dbReference>
<feature type="transmembrane region" description="Helical" evidence="5">
    <location>
        <begin position="515"/>
        <end position="538"/>
    </location>
</feature>
<dbReference type="Gene3D" id="3.40.1710.10">
    <property type="entry name" value="abc type-2 transporter like domain"/>
    <property type="match status" value="1"/>
</dbReference>
<evidence type="ECO:0000313" key="8">
    <source>
        <dbReference type="EMBL" id="QDQ98488.1"/>
    </source>
</evidence>
<dbReference type="AlphaFoldDB" id="A0A516X5X0"/>
<feature type="transmembrane region" description="Helical" evidence="5">
    <location>
        <begin position="470"/>
        <end position="494"/>
    </location>
</feature>
<keyword evidence="3 5" id="KW-1133">Transmembrane helix</keyword>
<evidence type="ECO:0000259" key="7">
    <source>
        <dbReference type="Pfam" id="PF12698"/>
    </source>
</evidence>
<dbReference type="PANTHER" id="PTHR43077:SF5">
    <property type="entry name" value="PHAGE INFECTION PROTEIN"/>
    <property type="match status" value="1"/>
</dbReference>
<evidence type="ECO:0000256" key="2">
    <source>
        <dbReference type="ARBA" id="ARBA00022692"/>
    </source>
</evidence>
<dbReference type="GO" id="GO:0140359">
    <property type="term" value="F:ABC-type transporter activity"/>
    <property type="evidence" value="ECO:0007669"/>
    <property type="project" value="InterPro"/>
</dbReference>
<evidence type="ECO:0000256" key="4">
    <source>
        <dbReference type="ARBA" id="ARBA00023136"/>
    </source>
</evidence>
<dbReference type="InterPro" id="IPR013525">
    <property type="entry name" value="ABC2_TM"/>
</dbReference>
<evidence type="ECO:0000256" key="5">
    <source>
        <dbReference type="SAM" id="Phobius"/>
    </source>
</evidence>
<proteinExistence type="predicted"/>
<name>A0A516X5X0_9ACTN</name>
<evidence type="ECO:0000313" key="9">
    <source>
        <dbReference type="Proteomes" id="UP000317344"/>
    </source>
</evidence>
<feature type="domain" description="ABC-2 type transporter transmembrane" evidence="7">
    <location>
        <begin position="24"/>
        <end position="164"/>
    </location>
</feature>
<evidence type="ECO:0000256" key="3">
    <source>
        <dbReference type="ARBA" id="ARBA00022989"/>
    </source>
</evidence>
<dbReference type="InterPro" id="IPR017500">
    <property type="entry name" value="Phage_infect_YhgE_N"/>
</dbReference>
<feature type="transmembrane region" description="Helical" evidence="5">
    <location>
        <begin position="574"/>
        <end position="596"/>
    </location>
</feature>
<feature type="transmembrane region" description="Helical" evidence="5">
    <location>
        <begin position="22"/>
        <end position="43"/>
    </location>
</feature>
<dbReference type="InterPro" id="IPR023908">
    <property type="entry name" value="xxxLxxG_rpt"/>
</dbReference>
<reference evidence="8 9" key="1">
    <citation type="submission" date="2019-07" db="EMBL/GenBank/DDBJ databases">
        <title>Tomitella cavernea sp. nov., an actinomycete isolated from soil.</title>
        <authorList>
            <person name="Cheng J."/>
        </authorList>
    </citation>
    <scope>NUCLEOTIDE SEQUENCE [LARGE SCALE GENOMIC DNA]</scope>
    <source>
        <strain evidence="8 9">HY188</strain>
    </source>
</reference>
<dbReference type="PANTHER" id="PTHR43077">
    <property type="entry name" value="TRANSPORT PERMEASE YVFS-RELATED"/>
    <property type="match status" value="1"/>
</dbReference>
<accession>A0A516X5X0</accession>
<comment type="subcellular location">
    <subcellularLocation>
        <location evidence="1">Membrane</location>
        <topology evidence="1">Multi-pass membrane protein</topology>
    </subcellularLocation>
</comment>
<gene>
    <name evidence="8" type="ORF">FO059_15615</name>
</gene>
<feature type="transmembrane region" description="Helical" evidence="5">
    <location>
        <begin position="631"/>
        <end position="653"/>
    </location>
</feature>
<dbReference type="Pfam" id="PF12698">
    <property type="entry name" value="ABC2_membrane_3"/>
    <property type="match status" value="1"/>
</dbReference>
<dbReference type="NCBIfam" id="TIGR03062">
    <property type="entry name" value="pip_yhgE_Cterm"/>
    <property type="match status" value="1"/>
</dbReference>
<dbReference type="InterPro" id="IPR051328">
    <property type="entry name" value="T7SS_ABC-Transporter"/>
</dbReference>
<sequence length="670" mass="69731">MLAGFAIGTELKRFGKGRMPKVALVAIVFMPLLYGALYLWAFWNPFGEVAKLPVALVNSDRGAVVQGQPLNAGQEVADELLRREDLDWRQVSPQAARQGVEDGDYYFAVELPEDFSAAVGSPMSADPHQAQIDVLFNDANNYLGTIIGQNAMHQLQLAVSQNISGQAVDKVLVGLQSAGEGLTQAADGAQRLADGAAQLDDGAGELDDGAHTLSDGIDTAYSGSGELSTGAQTLSEGIDTAAGGVQALTGGLGRLSAGTEQLGAGAGQISAGVDQVVGMLDPLGQAQTDAARSVAQVADMLRANPDPVSRQAVAALDGLQHTLATQGLSPGALDQLHRLSDGAARLSHELGDPSSEYRSGISALVAGGGELQSGMTQLSDGGHRLTGGATELHGGLARLSDGGHALTDGTGTLTGGTEQLRGGADELADRLGEGAGQVPDWSDEQRREVSSTIGAPVALSENSITHAETFGMGFAPFFLSLALFVGGMIIWMLLRPLQLRPLAGRLGAVRVVLASYLPALCVVLAQSVVMFLVVRFALGLDPAYPAATFGVLTLIGAAYLALIQMFNVVLGPSVGRVVTLAFLMLQLVSSGGVYPVETTSRPFQFLHPFDPMTYTVDALRQVTLGHIDGRLWTSVAVLAGVLVASIAVSALAARRDRRWTIERLHPPIAV</sequence>
<dbReference type="GO" id="GO:0016020">
    <property type="term" value="C:membrane"/>
    <property type="evidence" value="ECO:0007669"/>
    <property type="project" value="UniProtKB-SubCell"/>
</dbReference>
<evidence type="ECO:0000256" key="1">
    <source>
        <dbReference type="ARBA" id="ARBA00004141"/>
    </source>
</evidence>
<protein>
    <submittedName>
        <fullName evidence="8">YhgE/Pip domain-containing protein</fullName>
    </submittedName>
</protein>
<dbReference type="Proteomes" id="UP000317344">
    <property type="component" value="Chromosome"/>
</dbReference>
<dbReference type="OrthoDB" id="9811483at2"/>
<dbReference type="NCBIfam" id="TIGR03061">
    <property type="entry name" value="pip_yhgE_Nterm"/>
    <property type="match status" value="1"/>
</dbReference>
<reference evidence="8 9" key="2">
    <citation type="submission" date="2019-07" db="EMBL/GenBank/DDBJ databases">
        <authorList>
            <person name="Huang Y."/>
        </authorList>
    </citation>
    <scope>NUCLEOTIDE SEQUENCE [LARGE SCALE GENOMIC DNA]</scope>
    <source>
        <strain evidence="8 9">HY188</strain>
    </source>
</reference>
<feature type="domain" description="ABC-2 type transporter transmembrane" evidence="6">
    <location>
        <begin position="472"/>
        <end position="622"/>
    </location>
</feature>
<keyword evidence="9" id="KW-1185">Reference proteome</keyword>
<keyword evidence="4 5" id="KW-0472">Membrane</keyword>
<dbReference type="Pfam" id="PF01061">
    <property type="entry name" value="ABC2_membrane"/>
    <property type="match status" value="1"/>
</dbReference>
<dbReference type="KEGG" id="toy:FO059_15615"/>
<dbReference type="EMBL" id="CP041765">
    <property type="protein sequence ID" value="QDQ98488.1"/>
    <property type="molecule type" value="Genomic_DNA"/>
</dbReference>
<dbReference type="InterPro" id="IPR017501">
    <property type="entry name" value="Phage_infect_YhgE_C"/>
</dbReference>
<dbReference type="NCBIfam" id="TIGR03057">
    <property type="entry name" value="xxxLxxG_by_4"/>
    <property type="match status" value="4"/>
</dbReference>
<evidence type="ECO:0000259" key="6">
    <source>
        <dbReference type="Pfam" id="PF01061"/>
    </source>
</evidence>
<keyword evidence="2 5" id="KW-0812">Transmembrane</keyword>
<organism evidence="8 9">
    <name type="scientific">Tomitella fengzijianii</name>
    <dbReference type="NCBI Taxonomy" id="2597660"/>
    <lineage>
        <taxon>Bacteria</taxon>
        <taxon>Bacillati</taxon>
        <taxon>Actinomycetota</taxon>
        <taxon>Actinomycetes</taxon>
        <taxon>Mycobacteriales</taxon>
        <taxon>Tomitella</taxon>
    </lineage>
</organism>